<dbReference type="STRING" id="1077348.A0A2G8SSK5"/>
<dbReference type="PANTHER" id="PTHR36681:SF3">
    <property type="entry name" value="NUCLEAR GTPASE, GERMINAL CENTER-ASSOCIATED, TANDEM DUPLICATE 3"/>
    <property type="match status" value="1"/>
</dbReference>
<dbReference type="EMBL" id="AYKW01000001">
    <property type="protein sequence ID" value="PIL36749.1"/>
    <property type="molecule type" value="Genomic_DNA"/>
</dbReference>
<sequence length="582" mass="64991">MEIAHEPALRLVLASCEELQAINAKIQELQVQLEVLQAAVDSMDSPRHMKKRKLDVCDSGLRAEPTERGSAVPLMTNSGLRSDVDPEGTCDRTAYAIRASLADCMMAKKRLLAKCRSNWTKKTLQKDFKDSLDKSSEDCDAEDAESDFSDDDKDDDDRELPVFTCSARDYMRIKKKTLEGDGDPVCFAHDGDTEIPALSRWISTLTIPAKEQATLHLFVEVKNVLASVTASLEEKPHLTPQDRAVLQGRWRSNEAQLVIPPTAAKSKRTARELRAAHYGVRATGIVARLVKSFEGVSNAVCRDLEDSVTCGLEQMCRDHARLAAGAVVGISDNFASDMHWRTYRATLRRHGIFKKDLNIELTMAFTQRIANSWTHMIRVRLASSFRLKQRAMAPITALLDEFTASVPDHLKACAKKNQVSALNIARTSLGGARNAILRAWEEDLKRITRLLVPFVQLHLTEGYELAAGAERKKGISALQKKIFRDHLIVKKDTMFDEAGLALRKHLVAAIQKVRDTLDEHLEMVAKKVEMHMATLWESPVVTEDDVKTRNAALATLAEHKAEVERWIAAPRHSLRNGPGNPQ</sequence>
<feature type="compositionally biased region" description="Acidic residues" evidence="1">
    <location>
        <begin position="138"/>
        <end position="156"/>
    </location>
</feature>
<evidence type="ECO:0000313" key="2">
    <source>
        <dbReference type="EMBL" id="PIL36749.1"/>
    </source>
</evidence>
<comment type="caution">
    <text evidence="2">The sequence shown here is derived from an EMBL/GenBank/DDBJ whole genome shotgun (WGS) entry which is preliminary data.</text>
</comment>
<feature type="region of interest" description="Disordered" evidence="1">
    <location>
        <begin position="132"/>
        <end position="156"/>
    </location>
</feature>
<reference evidence="2 3" key="1">
    <citation type="journal article" date="2015" name="Sci. Rep.">
        <title>Chromosome-level genome map provides insights into diverse defense mechanisms in the medicinal fungus Ganoderma sinense.</title>
        <authorList>
            <person name="Zhu Y."/>
            <person name="Xu J."/>
            <person name="Sun C."/>
            <person name="Zhou S."/>
            <person name="Xu H."/>
            <person name="Nelson D.R."/>
            <person name="Qian J."/>
            <person name="Song J."/>
            <person name="Luo H."/>
            <person name="Xiang L."/>
            <person name="Li Y."/>
            <person name="Xu Z."/>
            <person name="Ji A."/>
            <person name="Wang L."/>
            <person name="Lu S."/>
            <person name="Hayward A."/>
            <person name="Sun W."/>
            <person name="Li X."/>
            <person name="Schwartz D.C."/>
            <person name="Wang Y."/>
            <person name="Chen S."/>
        </authorList>
    </citation>
    <scope>NUCLEOTIDE SEQUENCE [LARGE SCALE GENOMIC DNA]</scope>
    <source>
        <strain evidence="2 3">ZZ0214-1</strain>
    </source>
</reference>
<evidence type="ECO:0000256" key="1">
    <source>
        <dbReference type="SAM" id="MobiDB-lite"/>
    </source>
</evidence>
<dbReference type="AlphaFoldDB" id="A0A2G8SSK5"/>
<accession>A0A2G8SSK5</accession>
<gene>
    <name evidence="2" type="ORF">GSI_00438</name>
</gene>
<dbReference type="PANTHER" id="PTHR36681">
    <property type="entry name" value="NUCLEAR GTPASE, GERMINAL CENTER-ASSOCIATED, TANDEM DUPLICATE 3"/>
    <property type="match status" value="1"/>
</dbReference>
<keyword evidence="3" id="KW-1185">Reference proteome</keyword>
<protein>
    <submittedName>
        <fullName evidence="2">Uncharacterized protein</fullName>
    </submittedName>
</protein>
<name>A0A2G8SSK5_9APHY</name>
<dbReference type="Proteomes" id="UP000230002">
    <property type="component" value="Unassembled WGS sequence"/>
</dbReference>
<evidence type="ECO:0000313" key="3">
    <source>
        <dbReference type="Proteomes" id="UP000230002"/>
    </source>
</evidence>
<dbReference type="OrthoDB" id="2804455at2759"/>
<organism evidence="2 3">
    <name type="scientific">Ganoderma sinense ZZ0214-1</name>
    <dbReference type="NCBI Taxonomy" id="1077348"/>
    <lineage>
        <taxon>Eukaryota</taxon>
        <taxon>Fungi</taxon>
        <taxon>Dikarya</taxon>
        <taxon>Basidiomycota</taxon>
        <taxon>Agaricomycotina</taxon>
        <taxon>Agaricomycetes</taxon>
        <taxon>Polyporales</taxon>
        <taxon>Polyporaceae</taxon>
        <taxon>Ganoderma</taxon>
    </lineage>
</organism>
<proteinExistence type="predicted"/>